<reference evidence="1" key="1">
    <citation type="submission" date="2020-04" db="EMBL/GenBank/DDBJ databases">
        <authorList>
            <person name="Kumar P."/>
            <person name="Meghvansi M.K."/>
            <person name="Kamboj D.V."/>
        </authorList>
    </citation>
    <scope>NUCLEOTIDE SEQUENCE [LARGE SCALE GENOMIC DNA]</scope>
</reference>
<dbReference type="Pfam" id="PF09950">
    <property type="entry name" value="Major_capside"/>
    <property type="match status" value="2"/>
</dbReference>
<dbReference type="InterPro" id="IPR020049">
    <property type="entry name" value="Major_capsid-like"/>
</dbReference>
<evidence type="ECO:0000313" key="1">
    <source>
        <dbReference type="EMBL" id="QJT70668.1"/>
    </source>
</evidence>
<organism evidence="1">
    <name type="scientific">Vibrio phage Vc1</name>
    <dbReference type="NCBI Taxonomy" id="1480731"/>
    <lineage>
        <taxon>Viruses</taxon>
        <taxon>Duplodnaviria</taxon>
        <taxon>Heunggongvirae</taxon>
        <taxon>Uroviricota</taxon>
        <taxon>Caudoviricetes</taxon>
        <taxon>Drexlerviridae</taxon>
        <taxon>Jhansiroadvirus</taxon>
        <taxon>Jhansiroadvirus gwaliVC1</taxon>
    </lineage>
</organism>
<dbReference type="EMBL" id="MT360682">
    <property type="protein sequence ID" value="QJT70668.1"/>
    <property type="molecule type" value="Genomic_DNA"/>
</dbReference>
<name>A0A6M5CE06_9CAUD</name>
<sequence>MHRATHILIPPSMRKVLSVRMPETTESYLQYFQKQNAGITFEAVSELENYDGAGNKAVLVYEKIRNTVFDKVGLAQIIADYTDDLPTVDALMTSEFGKVFRLGNAFLISIDEIKAGARTGKSLSTRKANAAQLAHDQLVNKLVFKGSKPHKIPSVFEHPNITKIVSAKWMDGATKSRKPHRMNWRKQSRRLRLRLTGCTAQLTFHRATHILIPPSMRKVLSVRMPETTESYLQYFQKQNAGITFEAVSELENYDGAGNKAVLVYEKIRNMSIEIPEAFNMLPAQAKDLHFKIPCTSKCTGLTIYRPLTLVLITGVHRATHILIPPSMRKVLSVRMPETTESYLQYFQKQNAGITFEAVSELENYDGAGNKAVLVYEKIRNMSIEIPEAFNMLPAQAKDLHFKIPCTSKCTGLTIYRPLTLVLITGV</sequence>
<protein>
    <submittedName>
        <fullName evidence="1">Major capsid protein</fullName>
    </submittedName>
</protein>
<gene>
    <name evidence="1" type="ORF">2019VC1_63</name>
</gene>
<accession>A0A6M5CE06</accession>
<proteinExistence type="predicted"/>